<keyword evidence="2" id="KW-1133">Transmembrane helix</keyword>
<keyword evidence="3" id="KW-1185">Reference proteome</keyword>
<proteinExistence type="predicted"/>
<reference evidence="4 5" key="2">
    <citation type="submission" date="2025-04" db="UniProtKB">
        <authorList>
            <consortium name="RefSeq"/>
        </authorList>
    </citation>
    <scope>IDENTIFICATION</scope>
    <source>
        <strain evidence="4 5">S238N-H82</strain>
        <tissue evidence="4 5">Testes</tissue>
    </source>
</reference>
<feature type="compositionally biased region" description="Basic and acidic residues" evidence="1">
    <location>
        <begin position="421"/>
        <end position="442"/>
    </location>
</feature>
<feature type="region of interest" description="Disordered" evidence="1">
    <location>
        <begin position="582"/>
        <end position="626"/>
    </location>
</feature>
<feature type="compositionally biased region" description="Polar residues" evidence="1">
    <location>
        <begin position="328"/>
        <end position="338"/>
    </location>
</feature>
<reference evidence="3" key="1">
    <citation type="journal article" date="2020" name="Nat. Ecol. Evol.">
        <title>Deeply conserved synteny resolves early events in vertebrate evolution.</title>
        <authorList>
            <person name="Simakov O."/>
            <person name="Marletaz F."/>
            <person name="Yue J.X."/>
            <person name="O'Connell B."/>
            <person name="Jenkins J."/>
            <person name="Brandt A."/>
            <person name="Calef R."/>
            <person name="Tung C.H."/>
            <person name="Huang T.K."/>
            <person name="Schmutz J."/>
            <person name="Satoh N."/>
            <person name="Yu J.K."/>
            <person name="Putnam N.H."/>
            <person name="Green R.E."/>
            <person name="Rokhsar D.S."/>
        </authorList>
    </citation>
    <scope>NUCLEOTIDE SEQUENCE [LARGE SCALE GENOMIC DNA]</scope>
    <source>
        <strain evidence="3">S238N-H82</strain>
    </source>
</reference>
<dbReference type="AlphaFoldDB" id="A0A9J7M9E2"/>
<feature type="region of interest" description="Disordered" evidence="1">
    <location>
        <begin position="303"/>
        <end position="348"/>
    </location>
</feature>
<name>A0A9J7M9E2_BRAFL</name>
<evidence type="ECO:0000313" key="3">
    <source>
        <dbReference type="Proteomes" id="UP000001554"/>
    </source>
</evidence>
<keyword evidence="2" id="KW-0472">Membrane</keyword>
<dbReference type="KEGG" id="bfo:118430444"/>
<feature type="region of interest" description="Disordered" evidence="1">
    <location>
        <begin position="385"/>
        <end position="453"/>
    </location>
</feature>
<dbReference type="OrthoDB" id="10029555at2759"/>
<dbReference type="RefSeq" id="XP_035697207.1">
    <property type="nucleotide sequence ID" value="XM_035841314.1"/>
</dbReference>
<protein>
    <submittedName>
        <fullName evidence="4 5">Uncharacterized protein LOC118430444</fullName>
    </submittedName>
</protein>
<feature type="compositionally biased region" description="Polar residues" evidence="1">
    <location>
        <begin position="179"/>
        <end position="196"/>
    </location>
</feature>
<evidence type="ECO:0000256" key="1">
    <source>
        <dbReference type="SAM" id="MobiDB-lite"/>
    </source>
</evidence>
<dbReference type="RefSeq" id="XP_035697205.1">
    <property type="nucleotide sequence ID" value="XM_035841312.1"/>
</dbReference>
<evidence type="ECO:0000313" key="5">
    <source>
        <dbReference type="RefSeq" id="XP_035697207.1"/>
    </source>
</evidence>
<dbReference type="OMA" id="GHRIFDV"/>
<feature type="transmembrane region" description="Helical" evidence="2">
    <location>
        <begin position="273"/>
        <end position="295"/>
    </location>
</feature>
<evidence type="ECO:0000256" key="2">
    <source>
        <dbReference type="SAM" id="Phobius"/>
    </source>
</evidence>
<dbReference type="RefSeq" id="XP_035697208.1">
    <property type="nucleotide sequence ID" value="XM_035841315.1"/>
</dbReference>
<sequence>MELTELLGLVTCLSLTSISSNGPQSIVVSGYILHPELRGSPSLLLRQKRSNITADETTVLPTELPTDNFRTSPPNVTLNTTANVSSSTAVNQTVAVTPSSFVSTSATTTANLSSAATNASTPSVRTTRFATTSPNITGNNNNNNNSTSSTFRASTGIDPYASVTNPKSTTSQRSTSSSKAMLSTISTSTTANPSTVKETSTGLLRFSSTFSPRLTAVQSTKHLGMARSTNVSPTNMLPTTPAIDNQTTLPPANATTWAWYDDEQGLSDFQKTVMIVSFSIIGVLFVAGFIVRIWNRWNKAQMERRENEREWRRKSHKNAQFERRASGASRTSSVNSRQGVRGDKPVTVDTVALETTKIPDVEDSHPYTVVPQLHIPDQCVHVSEPVSAHAQTRSDESAYYAKPSVDTQEEPAESSETESMADAKRRVDSLRDDTSPLLRRDSNQVSAAKDCTDASLVSKDSIDAAQSRENRLKLDDKSKKKAIGNLIDSKIDEAPKRERIPSSSDVKVRSLHFPAKSPGGGRDPKMSVPEGPKWLYHHGSLPLDMKKLPPEFFEELGISPQALFEPVERLNLQEIWKPMGRTPAPPIEGHGSFRRSLAENLPPEHEDREVLKDTYEDETGMMSTEL</sequence>
<evidence type="ECO:0000313" key="4">
    <source>
        <dbReference type="RefSeq" id="XP_035697205.1"/>
    </source>
</evidence>
<keyword evidence="2" id="KW-0812">Transmembrane</keyword>
<evidence type="ECO:0000313" key="6">
    <source>
        <dbReference type="RefSeq" id="XP_035697208.1"/>
    </source>
</evidence>
<feature type="compositionally biased region" description="Acidic residues" evidence="1">
    <location>
        <begin position="407"/>
        <end position="416"/>
    </location>
</feature>
<feature type="region of interest" description="Disordered" evidence="1">
    <location>
        <begin position="116"/>
        <end position="196"/>
    </location>
</feature>
<dbReference type="RefSeq" id="XP_035697210.1">
    <property type="nucleotide sequence ID" value="XM_035841317.1"/>
</dbReference>
<accession>A0A9J7M9E2</accession>
<organism evidence="3 5">
    <name type="scientific">Branchiostoma floridae</name>
    <name type="common">Florida lancelet</name>
    <name type="synonym">Amphioxus</name>
    <dbReference type="NCBI Taxonomy" id="7739"/>
    <lineage>
        <taxon>Eukaryota</taxon>
        <taxon>Metazoa</taxon>
        <taxon>Chordata</taxon>
        <taxon>Cephalochordata</taxon>
        <taxon>Leptocardii</taxon>
        <taxon>Amphioxiformes</taxon>
        <taxon>Branchiostomatidae</taxon>
        <taxon>Branchiostoma</taxon>
    </lineage>
</organism>
<dbReference type="GeneID" id="118430444"/>
<feature type="compositionally biased region" description="Low complexity" evidence="1">
    <location>
        <begin position="168"/>
        <end position="178"/>
    </location>
</feature>
<gene>
    <name evidence="4 5 6 7 8" type="primary">LOC118430444</name>
</gene>
<feature type="region of interest" description="Disordered" evidence="1">
    <location>
        <begin position="493"/>
        <end position="527"/>
    </location>
</feature>
<feature type="compositionally biased region" description="Basic and acidic residues" evidence="1">
    <location>
        <begin position="602"/>
        <end position="614"/>
    </location>
</feature>
<dbReference type="RefSeq" id="XP_035697209.1">
    <property type="nucleotide sequence ID" value="XM_035841316.1"/>
</dbReference>
<feature type="compositionally biased region" description="Low complexity" evidence="1">
    <location>
        <begin position="131"/>
        <end position="150"/>
    </location>
</feature>
<evidence type="ECO:0000313" key="8">
    <source>
        <dbReference type="RefSeq" id="XP_035697210.1"/>
    </source>
</evidence>
<evidence type="ECO:0000313" key="7">
    <source>
        <dbReference type="RefSeq" id="XP_035697209.1"/>
    </source>
</evidence>
<dbReference type="Proteomes" id="UP000001554">
    <property type="component" value="Chromosome 14"/>
</dbReference>